<evidence type="ECO:0000313" key="1">
    <source>
        <dbReference type="EMBL" id="BES92180.1"/>
    </source>
</evidence>
<reference evidence="1 2" key="1">
    <citation type="submission" date="2023-09" db="EMBL/GenBank/DDBJ databases">
        <title>Nesidiocoris tenuis whole genome shotgun sequence.</title>
        <authorList>
            <person name="Shibata T."/>
            <person name="Shimoda M."/>
            <person name="Kobayashi T."/>
            <person name="Uehara T."/>
        </authorList>
    </citation>
    <scope>NUCLEOTIDE SEQUENCE [LARGE SCALE GENOMIC DNA]</scope>
    <source>
        <strain evidence="1 2">Japan</strain>
    </source>
</reference>
<keyword evidence="2" id="KW-1185">Reference proteome</keyword>
<gene>
    <name evidence="1" type="ORF">NTJ_04988</name>
</gene>
<sequence>MGRDKAKKNSVRVVECAAYIGQTGTFWAGNRKGQIGKGRKDSREEPARANIAIVIVPHSTNGYPHRTVFAFVTILCPFPGT</sequence>
<accession>A0ABN7AIU0</accession>
<name>A0ABN7AIU0_9HEMI</name>
<dbReference type="Proteomes" id="UP001307889">
    <property type="component" value="Chromosome 3"/>
</dbReference>
<protein>
    <submittedName>
        <fullName evidence="1">Uncharacterized protein</fullName>
    </submittedName>
</protein>
<evidence type="ECO:0000313" key="2">
    <source>
        <dbReference type="Proteomes" id="UP001307889"/>
    </source>
</evidence>
<proteinExistence type="predicted"/>
<dbReference type="EMBL" id="AP028911">
    <property type="protein sequence ID" value="BES92180.1"/>
    <property type="molecule type" value="Genomic_DNA"/>
</dbReference>
<organism evidence="1 2">
    <name type="scientific">Nesidiocoris tenuis</name>
    <dbReference type="NCBI Taxonomy" id="355587"/>
    <lineage>
        <taxon>Eukaryota</taxon>
        <taxon>Metazoa</taxon>
        <taxon>Ecdysozoa</taxon>
        <taxon>Arthropoda</taxon>
        <taxon>Hexapoda</taxon>
        <taxon>Insecta</taxon>
        <taxon>Pterygota</taxon>
        <taxon>Neoptera</taxon>
        <taxon>Paraneoptera</taxon>
        <taxon>Hemiptera</taxon>
        <taxon>Heteroptera</taxon>
        <taxon>Panheteroptera</taxon>
        <taxon>Cimicomorpha</taxon>
        <taxon>Miridae</taxon>
        <taxon>Dicyphina</taxon>
        <taxon>Nesidiocoris</taxon>
    </lineage>
</organism>